<dbReference type="GO" id="GO:0005682">
    <property type="term" value="C:U5 snRNP"/>
    <property type="evidence" value="ECO:0007669"/>
    <property type="project" value="InterPro"/>
</dbReference>
<evidence type="ECO:0008006" key="3">
    <source>
        <dbReference type="Google" id="ProtNLM"/>
    </source>
</evidence>
<dbReference type="AlphaFoldDB" id="A0A7S0CPD2"/>
<evidence type="ECO:0000313" key="2">
    <source>
        <dbReference type="EMBL" id="CAD8430018.1"/>
    </source>
</evidence>
<sequence>MTSRVRRRDVDDTTMGVVEAALADERAAKLMKSQKKVHDPEREIGLDQPSGRGGEQDYPTKLNVGPIDQSISQEMIAKAVKHRSLLRSENAARMRGVEKIEAGHAPDENDEETAFEPFNLEREKREGYFDDDGNYVRNESDADDEKDAWLDDVHADARLSTAGDKLAVRKDSVNEAEETTDVDVANIKRELCTYLEAGETVLDALKRLGGASAGRGNGGKSGGARRDATKSSTSSRKTESSMDAQSKIAFEKVTELSSALMSNGEYDVYDSRKETFERAAKVPEGYAFDEATKLYKCESSGLSYCPKTGGFTDGEGRWWWFDDSAQQFVAWT</sequence>
<dbReference type="PANTHER" id="PTHR13138:SF3">
    <property type="entry name" value="CD2 ANTIGEN CYTOPLASMIC TAIL-BINDING PROTEIN 2"/>
    <property type="match status" value="1"/>
</dbReference>
<reference evidence="2" key="1">
    <citation type="submission" date="2021-01" db="EMBL/GenBank/DDBJ databases">
        <authorList>
            <person name="Corre E."/>
            <person name="Pelletier E."/>
            <person name="Niang G."/>
            <person name="Scheremetjew M."/>
            <person name="Finn R."/>
            <person name="Kale V."/>
            <person name="Holt S."/>
            <person name="Cochrane G."/>
            <person name="Meng A."/>
            <person name="Brown T."/>
            <person name="Cohen L."/>
        </authorList>
    </citation>
    <scope>NUCLEOTIDE SEQUENCE</scope>
    <source>
        <strain evidence="2">CCAC1681</strain>
    </source>
</reference>
<feature type="compositionally biased region" description="Gly residues" evidence="1">
    <location>
        <begin position="212"/>
        <end position="222"/>
    </location>
</feature>
<feature type="region of interest" description="Disordered" evidence="1">
    <location>
        <begin position="30"/>
        <end position="65"/>
    </location>
</feature>
<name>A0A7S0CPD2_MICPS</name>
<feature type="compositionally biased region" description="Basic and acidic residues" evidence="1">
    <location>
        <begin position="36"/>
        <end position="45"/>
    </location>
</feature>
<proteinExistence type="predicted"/>
<gene>
    <name evidence="2" type="ORF">MSP1401_LOCUS695</name>
</gene>
<dbReference type="PANTHER" id="PTHR13138">
    <property type="entry name" value="PROTEIN LIN1"/>
    <property type="match status" value="1"/>
</dbReference>
<dbReference type="InterPro" id="IPR039905">
    <property type="entry name" value="CD2BP2/Lin1"/>
</dbReference>
<organism evidence="2">
    <name type="scientific">Micromonas pusilla</name>
    <name type="common">Picoplanktonic green alga</name>
    <name type="synonym">Chromulina pusilla</name>
    <dbReference type="NCBI Taxonomy" id="38833"/>
    <lineage>
        <taxon>Eukaryota</taxon>
        <taxon>Viridiplantae</taxon>
        <taxon>Chlorophyta</taxon>
        <taxon>Mamiellophyceae</taxon>
        <taxon>Mamiellales</taxon>
        <taxon>Mamiellaceae</taxon>
        <taxon>Micromonas</taxon>
    </lineage>
</organism>
<feature type="region of interest" description="Disordered" evidence="1">
    <location>
        <begin position="212"/>
        <end position="244"/>
    </location>
</feature>
<dbReference type="EMBL" id="HBEN01000841">
    <property type="protein sequence ID" value="CAD8430018.1"/>
    <property type="molecule type" value="Transcribed_RNA"/>
</dbReference>
<evidence type="ECO:0000256" key="1">
    <source>
        <dbReference type="SAM" id="MobiDB-lite"/>
    </source>
</evidence>
<accession>A0A7S0CPD2</accession>
<protein>
    <recommendedName>
        <fullName evidence="3">OCRE domain-containing protein</fullName>
    </recommendedName>
</protein>